<comment type="similarity">
    <text evidence="3">Belongs to the metallophosphoesterase superfamily. MPPE1 family.</text>
</comment>
<evidence type="ECO:0000256" key="1">
    <source>
        <dbReference type="ARBA" id="ARBA00001936"/>
    </source>
</evidence>
<comment type="cofactor">
    <cofactor evidence="1">
        <name>Mn(2+)</name>
        <dbReference type="ChEBI" id="CHEBI:29035"/>
    </cofactor>
</comment>
<evidence type="ECO:0000256" key="8">
    <source>
        <dbReference type="ARBA" id="ARBA00023136"/>
    </source>
</evidence>
<evidence type="ECO:0000313" key="13">
    <source>
        <dbReference type="Proteomes" id="UP000054805"/>
    </source>
</evidence>
<dbReference type="AlphaFoldDB" id="A0A0V1ITA7"/>
<gene>
    <name evidence="12" type="primary">mppe1</name>
    <name evidence="12" type="ORF">T4B_7620</name>
</gene>
<evidence type="ECO:0000256" key="6">
    <source>
        <dbReference type="ARBA" id="ARBA00022801"/>
    </source>
</evidence>
<evidence type="ECO:0000256" key="10">
    <source>
        <dbReference type="SAM" id="Phobius"/>
    </source>
</evidence>
<dbReference type="SUPFAM" id="SSF56300">
    <property type="entry name" value="Metallo-dependent phosphatases"/>
    <property type="match status" value="1"/>
</dbReference>
<evidence type="ECO:0000256" key="4">
    <source>
        <dbReference type="ARBA" id="ARBA00022692"/>
    </source>
</evidence>
<dbReference type="GO" id="GO:0016020">
    <property type="term" value="C:membrane"/>
    <property type="evidence" value="ECO:0007669"/>
    <property type="project" value="UniProtKB-SubCell"/>
</dbReference>
<evidence type="ECO:0000256" key="3">
    <source>
        <dbReference type="ARBA" id="ARBA00008895"/>
    </source>
</evidence>
<keyword evidence="4 10" id="KW-0812">Transmembrane</keyword>
<sequence length="488" mass="56111">MLFIATPIQFTVYDVQTVALNDLSLIELLYNASVKKYSCTMLFSKLQFKYCLLSCVILSAVTILLCEHFIFEIVLSSCSWPDSQNENALKFFVLADTHILGDYKGHWFDKLRREWQMKKCFQTSVRFFNPDAVFVLGDLFDEGMWSDEKRFKKYTNEFYDIFFANSTPLYAVIGNHDVGFHDQLHPLRLIWFYDAFGMDIVELVVLKRYPFILVNSMAMENDECIFCSEAVRMIHSLNLTLQCAKDGRKGNCYSGNVTDYIKPIVMQHFPMFRESDALCDEVDEAPFDQKHRLMLEGKDCLSNKSTRFLLEILQPRAVFSGHTHHGCKTLHNDGEVPEWTVSSYSWRNKNNPAFLMPNCRTKNILVTVTDKDVLVNKCQLPRESTVIIFYLMLFTFIIISLISSLTVNMHPFRRKIGTFNHSVNGRRISKEEIWLKLSNIRIESVADEVVWHRQAAIGYGPGGGVEATKCTEIGVGLKIGGLFKLAPT</sequence>
<evidence type="ECO:0000256" key="5">
    <source>
        <dbReference type="ARBA" id="ARBA00022723"/>
    </source>
</evidence>
<dbReference type="Pfam" id="PF00149">
    <property type="entry name" value="Metallophos"/>
    <property type="match status" value="1"/>
</dbReference>
<comment type="caution">
    <text evidence="12">The sequence shown here is derived from an EMBL/GenBank/DDBJ whole genome shotgun (WGS) entry which is preliminary data.</text>
</comment>
<dbReference type="GO" id="GO:0016787">
    <property type="term" value="F:hydrolase activity"/>
    <property type="evidence" value="ECO:0007669"/>
    <property type="project" value="UniProtKB-KW"/>
</dbReference>
<dbReference type="Gene3D" id="3.60.21.10">
    <property type="match status" value="1"/>
</dbReference>
<evidence type="ECO:0000256" key="2">
    <source>
        <dbReference type="ARBA" id="ARBA00004141"/>
    </source>
</evidence>
<evidence type="ECO:0000256" key="7">
    <source>
        <dbReference type="ARBA" id="ARBA00022989"/>
    </source>
</evidence>
<proteinExistence type="inferred from homology"/>
<evidence type="ECO:0000256" key="9">
    <source>
        <dbReference type="ARBA" id="ARBA00023211"/>
    </source>
</evidence>
<reference evidence="12 13" key="1">
    <citation type="submission" date="2015-01" db="EMBL/GenBank/DDBJ databases">
        <title>Evolution of Trichinella species and genotypes.</title>
        <authorList>
            <person name="Korhonen P.K."/>
            <person name="Edoardo P."/>
            <person name="Giuseppe L.R."/>
            <person name="Gasser R.B."/>
        </authorList>
    </citation>
    <scope>NUCLEOTIDE SEQUENCE [LARGE SCALE GENOMIC DNA]</scope>
    <source>
        <strain evidence="12">ISS588</strain>
    </source>
</reference>
<keyword evidence="7 10" id="KW-1133">Transmembrane helix</keyword>
<organism evidence="12 13">
    <name type="scientific">Trichinella pseudospiralis</name>
    <name type="common">Parasitic roundworm</name>
    <dbReference type="NCBI Taxonomy" id="6337"/>
    <lineage>
        <taxon>Eukaryota</taxon>
        <taxon>Metazoa</taxon>
        <taxon>Ecdysozoa</taxon>
        <taxon>Nematoda</taxon>
        <taxon>Enoplea</taxon>
        <taxon>Dorylaimia</taxon>
        <taxon>Trichinellida</taxon>
        <taxon>Trichinellidae</taxon>
        <taxon>Trichinella</taxon>
    </lineage>
</organism>
<dbReference type="InterPro" id="IPR004843">
    <property type="entry name" value="Calcineurin-like_PHP"/>
</dbReference>
<accession>A0A0V1ITA7</accession>
<evidence type="ECO:0000259" key="11">
    <source>
        <dbReference type="Pfam" id="PF00149"/>
    </source>
</evidence>
<dbReference type="EMBL" id="JYDS01000094">
    <property type="protein sequence ID" value="KRZ25879.1"/>
    <property type="molecule type" value="Genomic_DNA"/>
</dbReference>
<dbReference type="PANTHER" id="PTHR13315">
    <property type="entry name" value="METALLO PHOSPHOESTERASE RELATED"/>
    <property type="match status" value="1"/>
</dbReference>
<keyword evidence="6" id="KW-0378">Hydrolase</keyword>
<dbReference type="PANTHER" id="PTHR13315:SF0">
    <property type="entry name" value="METALLOPHOSPHOESTERASE 1"/>
    <property type="match status" value="1"/>
</dbReference>
<evidence type="ECO:0000313" key="12">
    <source>
        <dbReference type="EMBL" id="KRZ25879.1"/>
    </source>
</evidence>
<comment type="subcellular location">
    <subcellularLocation>
        <location evidence="2">Membrane</location>
        <topology evidence="2">Multi-pass membrane protein</topology>
    </subcellularLocation>
</comment>
<keyword evidence="8 10" id="KW-0472">Membrane</keyword>
<dbReference type="InterPro" id="IPR029052">
    <property type="entry name" value="Metallo-depent_PP-like"/>
</dbReference>
<keyword evidence="5" id="KW-0479">Metal-binding</keyword>
<dbReference type="GO" id="GO:0046872">
    <property type="term" value="F:metal ion binding"/>
    <property type="evidence" value="ECO:0007669"/>
    <property type="project" value="UniProtKB-KW"/>
</dbReference>
<name>A0A0V1ITA7_TRIPS</name>
<keyword evidence="13" id="KW-1185">Reference proteome</keyword>
<dbReference type="InterPro" id="IPR033308">
    <property type="entry name" value="PGAP5/Cdc1/Ted1"/>
</dbReference>
<dbReference type="Proteomes" id="UP000054805">
    <property type="component" value="Unassembled WGS sequence"/>
</dbReference>
<feature type="domain" description="Calcineurin-like phosphoesterase" evidence="11">
    <location>
        <begin position="89"/>
        <end position="325"/>
    </location>
</feature>
<feature type="transmembrane region" description="Helical" evidence="10">
    <location>
        <begin position="387"/>
        <end position="407"/>
    </location>
</feature>
<dbReference type="GO" id="GO:0006506">
    <property type="term" value="P:GPI anchor biosynthetic process"/>
    <property type="evidence" value="ECO:0007669"/>
    <property type="project" value="InterPro"/>
</dbReference>
<keyword evidence="9" id="KW-0464">Manganese</keyword>
<protein>
    <submittedName>
        <fullName evidence="12">Metallophosphoesterase 1</fullName>
    </submittedName>
</protein>